<name>A0A6J5KMR2_9CAUD</name>
<feature type="transmembrane region" description="Helical" evidence="1">
    <location>
        <begin position="101"/>
        <end position="123"/>
    </location>
</feature>
<protein>
    <submittedName>
        <fullName evidence="2">Uncharacterized protein</fullName>
    </submittedName>
</protein>
<evidence type="ECO:0000313" key="3">
    <source>
        <dbReference type="EMBL" id="CAB4123711.1"/>
    </source>
</evidence>
<keyword evidence="1" id="KW-0472">Membrane</keyword>
<evidence type="ECO:0000313" key="2">
    <source>
        <dbReference type="EMBL" id="CAB4122496.1"/>
    </source>
</evidence>
<proteinExistence type="predicted"/>
<gene>
    <name evidence="2" type="ORF">UFOVP32_29</name>
    <name evidence="3" type="ORF">UFOVP50_47</name>
</gene>
<dbReference type="EMBL" id="LR796173">
    <property type="protein sequence ID" value="CAB4123711.1"/>
    <property type="molecule type" value="Genomic_DNA"/>
</dbReference>
<reference evidence="2" key="1">
    <citation type="submission" date="2020-04" db="EMBL/GenBank/DDBJ databases">
        <authorList>
            <person name="Chiriac C."/>
            <person name="Salcher M."/>
            <person name="Ghai R."/>
            <person name="Kavagutti S V."/>
        </authorList>
    </citation>
    <scope>NUCLEOTIDE SEQUENCE</scope>
</reference>
<keyword evidence="1" id="KW-1133">Transmembrane helix</keyword>
<sequence>MAHDLGSLFESVAHITRIAAEKPRASLLAGKSAEQMAMESVSAKMAADELMAQLRNEFIAAHGLAAWDQVVAATTKLKKEMRAAEVQAANEQAALLDELSFWSTVILVIIALLTLVALLIYTLTHR</sequence>
<evidence type="ECO:0000256" key="1">
    <source>
        <dbReference type="SAM" id="Phobius"/>
    </source>
</evidence>
<keyword evidence="1" id="KW-0812">Transmembrane</keyword>
<organism evidence="2">
    <name type="scientific">uncultured Caudovirales phage</name>
    <dbReference type="NCBI Taxonomy" id="2100421"/>
    <lineage>
        <taxon>Viruses</taxon>
        <taxon>Duplodnaviria</taxon>
        <taxon>Heunggongvirae</taxon>
        <taxon>Uroviricota</taxon>
        <taxon>Caudoviricetes</taxon>
        <taxon>Peduoviridae</taxon>
        <taxon>Maltschvirus</taxon>
        <taxon>Maltschvirus maltsch</taxon>
    </lineage>
</organism>
<accession>A0A6J5KMR2</accession>
<dbReference type="EMBL" id="LR796160">
    <property type="protein sequence ID" value="CAB4122496.1"/>
    <property type="molecule type" value="Genomic_DNA"/>
</dbReference>